<gene>
    <name evidence="2" type="ORF">AFUS01_LOCUS35508</name>
</gene>
<evidence type="ECO:0000313" key="3">
    <source>
        <dbReference type="Proteomes" id="UP000708208"/>
    </source>
</evidence>
<dbReference type="EMBL" id="CAJVCH010536085">
    <property type="protein sequence ID" value="CAG7825399.1"/>
    <property type="molecule type" value="Genomic_DNA"/>
</dbReference>
<dbReference type="AlphaFoldDB" id="A0A8J2KXX3"/>
<evidence type="ECO:0000256" key="1">
    <source>
        <dbReference type="SAM" id="MobiDB-lite"/>
    </source>
</evidence>
<proteinExistence type="predicted"/>
<protein>
    <submittedName>
        <fullName evidence="2">Uncharacterized protein</fullName>
    </submittedName>
</protein>
<keyword evidence="3" id="KW-1185">Reference proteome</keyword>
<comment type="caution">
    <text evidence="2">The sequence shown here is derived from an EMBL/GenBank/DDBJ whole genome shotgun (WGS) entry which is preliminary data.</text>
</comment>
<dbReference type="Proteomes" id="UP000708208">
    <property type="component" value="Unassembled WGS sequence"/>
</dbReference>
<evidence type="ECO:0000313" key="2">
    <source>
        <dbReference type="EMBL" id="CAG7825399.1"/>
    </source>
</evidence>
<reference evidence="2" key="1">
    <citation type="submission" date="2021-06" db="EMBL/GenBank/DDBJ databases">
        <authorList>
            <person name="Hodson N. C."/>
            <person name="Mongue J. A."/>
            <person name="Jaron S. K."/>
        </authorList>
    </citation>
    <scope>NUCLEOTIDE SEQUENCE</scope>
</reference>
<feature type="region of interest" description="Disordered" evidence="1">
    <location>
        <begin position="1"/>
        <end position="22"/>
    </location>
</feature>
<sequence>MEGSDDLDFLMGDESLAEEDRSDEVIEIKQALAELDETLQDEDKSVYSLILDENGHVETPSPVNVNGINGRKYDDDHVISFGLPRKFINFENNYPTPSALKRAAIQGHAFGPASLPPTIRGICFSLIPHCLRRGLVVVVGLGANVTEASGWTHSYKSVSNHTSSTDAKKSFLNVSKTKCSKCRQRSRWFKGVLQIKQALAELDETFQDEDESVHSLVLDENGRVETPSPANVINGRKYDDDDVQVQPSTVSFLHQGHCPRPPAPIDKINNITKQNHEDFEKLYTIIDFRKKYVQPFEQDAEAYAKFKRSLNHQIRLLKTEMNQIKIHNDELEKALLIQNE</sequence>
<name>A0A8J2KXX3_9HEXA</name>
<accession>A0A8J2KXX3</accession>
<organism evidence="2 3">
    <name type="scientific">Allacma fusca</name>
    <dbReference type="NCBI Taxonomy" id="39272"/>
    <lineage>
        <taxon>Eukaryota</taxon>
        <taxon>Metazoa</taxon>
        <taxon>Ecdysozoa</taxon>
        <taxon>Arthropoda</taxon>
        <taxon>Hexapoda</taxon>
        <taxon>Collembola</taxon>
        <taxon>Symphypleona</taxon>
        <taxon>Sminthuridae</taxon>
        <taxon>Allacma</taxon>
    </lineage>
</organism>